<gene>
    <name evidence="2" type="ORF">CTKZ_28930</name>
</gene>
<evidence type="ECO:0000256" key="1">
    <source>
        <dbReference type="SAM" id="MobiDB-lite"/>
    </source>
</evidence>
<accession>A0A401V375</accession>
<name>A0A401V375_9CELL</name>
<proteinExistence type="predicted"/>
<dbReference type="RefSeq" id="WP_124343845.1">
    <property type="nucleotide sequence ID" value="NZ_BHYL01000263.1"/>
</dbReference>
<reference evidence="2 3" key="1">
    <citation type="submission" date="2018-11" db="EMBL/GenBank/DDBJ databases">
        <title>Draft genome sequence of Cellulomonas takizawaensis strain TKZ-21.</title>
        <authorList>
            <person name="Yamamura H."/>
            <person name="Hayashi T."/>
            <person name="Hamada M."/>
            <person name="Serisawa Y."/>
            <person name="Matsuyama K."/>
            <person name="Nakagawa Y."/>
            <person name="Otoguro M."/>
            <person name="Yanagida F."/>
            <person name="Hayakawa M."/>
        </authorList>
    </citation>
    <scope>NUCLEOTIDE SEQUENCE [LARGE SCALE GENOMIC DNA]</scope>
    <source>
        <strain evidence="2 3">TKZ-21</strain>
    </source>
</reference>
<organism evidence="2 3">
    <name type="scientific">Cellulomonas algicola</name>
    <dbReference type="NCBI Taxonomy" id="2071633"/>
    <lineage>
        <taxon>Bacteria</taxon>
        <taxon>Bacillati</taxon>
        <taxon>Actinomycetota</taxon>
        <taxon>Actinomycetes</taxon>
        <taxon>Micrococcales</taxon>
        <taxon>Cellulomonadaceae</taxon>
        <taxon>Cellulomonas</taxon>
    </lineage>
</organism>
<dbReference type="AlphaFoldDB" id="A0A401V375"/>
<dbReference type="EMBL" id="BHYL01000263">
    <property type="protein sequence ID" value="GCD21331.1"/>
    <property type="molecule type" value="Genomic_DNA"/>
</dbReference>
<feature type="region of interest" description="Disordered" evidence="1">
    <location>
        <begin position="93"/>
        <end position="130"/>
    </location>
</feature>
<dbReference type="OrthoDB" id="4829437at2"/>
<dbReference type="Proteomes" id="UP000288246">
    <property type="component" value="Unassembled WGS sequence"/>
</dbReference>
<evidence type="ECO:0000313" key="2">
    <source>
        <dbReference type="EMBL" id="GCD21331.1"/>
    </source>
</evidence>
<sequence length="130" mass="14321">MRRLVWVGVGVVVTVVVLRQGKRLVDAYVPAGATEVVDGVSRVRGAWATARREFAAGLAEREAQLRQDLVGDVDVERLRAERPERVEALREAWSSRGTAARGAASQEAVRKRWAEGPTDDPDDDDGYAFF</sequence>
<feature type="compositionally biased region" description="Acidic residues" evidence="1">
    <location>
        <begin position="117"/>
        <end position="130"/>
    </location>
</feature>
<feature type="compositionally biased region" description="Low complexity" evidence="1">
    <location>
        <begin position="93"/>
        <end position="105"/>
    </location>
</feature>
<keyword evidence="3" id="KW-1185">Reference proteome</keyword>
<comment type="caution">
    <text evidence="2">The sequence shown here is derived from an EMBL/GenBank/DDBJ whole genome shotgun (WGS) entry which is preliminary data.</text>
</comment>
<evidence type="ECO:0000313" key="3">
    <source>
        <dbReference type="Proteomes" id="UP000288246"/>
    </source>
</evidence>
<protein>
    <submittedName>
        <fullName evidence="2">Uncharacterized protein</fullName>
    </submittedName>
</protein>